<keyword evidence="5 6" id="KW-0560">Oxidoreductase</keyword>
<protein>
    <submittedName>
        <fullName evidence="10">Acyl-CoA dehydrogenase</fullName>
    </submittedName>
</protein>
<evidence type="ECO:0000313" key="10">
    <source>
        <dbReference type="EMBL" id="RIJ26070.1"/>
    </source>
</evidence>
<dbReference type="InterPro" id="IPR009100">
    <property type="entry name" value="AcylCoA_DH/oxidase_NM_dom_sf"/>
</dbReference>
<dbReference type="GO" id="GO:0016627">
    <property type="term" value="F:oxidoreductase activity, acting on the CH-CH group of donors"/>
    <property type="evidence" value="ECO:0007669"/>
    <property type="project" value="InterPro"/>
</dbReference>
<comment type="caution">
    <text evidence="10">The sequence shown here is derived from an EMBL/GenBank/DDBJ whole genome shotgun (WGS) entry which is preliminary data.</text>
</comment>
<dbReference type="InterPro" id="IPR006091">
    <property type="entry name" value="Acyl-CoA_Oxase/DH_mid-dom"/>
</dbReference>
<evidence type="ECO:0000256" key="4">
    <source>
        <dbReference type="ARBA" id="ARBA00022827"/>
    </source>
</evidence>
<keyword evidence="4 6" id="KW-0274">FAD</keyword>
<reference evidence="10 11" key="1">
    <citation type="submission" date="2018-08" db="EMBL/GenBank/DDBJ databases">
        <title>Henriciella mobilis sp. nov., isolated from seawater.</title>
        <authorList>
            <person name="Cheng H."/>
            <person name="Wu Y.-H."/>
            <person name="Xu X.-W."/>
            <person name="Guo L.-L."/>
        </authorList>
    </citation>
    <scope>NUCLEOTIDE SEQUENCE [LARGE SCALE GENOMIC DNA]</scope>
    <source>
        <strain evidence="10 11">CCUG66934</strain>
    </source>
</reference>
<dbReference type="SUPFAM" id="SSF47203">
    <property type="entry name" value="Acyl-CoA dehydrogenase C-terminal domain-like"/>
    <property type="match status" value="1"/>
</dbReference>
<dbReference type="AlphaFoldDB" id="A0A399R480"/>
<dbReference type="Pfam" id="PF02771">
    <property type="entry name" value="Acyl-CoA_dh_N"/>
    <property type="match status" value="1"/>
</dbReference>
<evidence type="ECO:0000256" key="2">
    <source>
        <dbReference type="ARBA" id="ARBA00009347"/>
    </source>
</evidence>
<sequence>MDLKTDPKLEDFRADVRAFFENEFPKDILAKTAKGASLTTEEVRKSETALGSKGWLAAGWPAEHGGPGWSLEEQYVFDEELERAGVPTVTPMGVVYVGPIIYTFGTEEQKQRWLPGIREGREGWAQGYSEPEAGSDLASLQFSAVKEGDEYVLNGTKIWTSAAQHADWIFCLARTDNSGKKQEGISFIIAEMDRPGITVTPIITIDGKHALNQVHFDNVRVPADYLIGEEGKGWTYSQYLLGHERTSYARIGGKRKQLAHIRKIASSVPDGGNHRLIDDPSFARKLAEADLAVDGLEMTVLRVLSAVKDGGAPGKEASIVKILATETAQQITTLYLDTAGFNAQRGFADSVSPDWLEGGMATSHAAPGVSTYFGTRAQSIYGGTNEIQHNIIAKRVLGL</sequence>
<dbReference type="OrthoDB" id="5716984at2"/>
<dbReference type="Gene3D" id="1.10.540.10">
    <property type="entry name" value="Acyl-CoA dehydrogenase/oxidase, N-terminal domain"/>
    <property type="match status" value="1"/>
</dbReference>
<evidence type="ECO:0000256" key="5">
    <source>
        <dbReference type="ARBA" id="ARBA00023002"/>
    </source>
</evidence>
<dbReference type="PANTHER" id="PTHR43292:SF3">
    <property type="entry name" value="ACYL-COA DEHYDROGENASE FADE29"/>
    <property type="match status" value="1"/>
</dbReference>
<organism evidence="10 11">
    <name type="scientific">Henriciella barbarensis</name>
    <dbReference type="NCBI Taxonomy" id="86342"/>
    <lineage>
        <taxon>Bacteria</taxon>
        <taxon>Pseudomonadati</taxon>
        <taxon>Pseudomonadota</taxon>
        <taxon>Alphaproteobacteria</taxon>
        <taxon>Hyphomonadales</taxon>
        <taxon>Hyphomonadaceae</taxon>
        <taxon>Henriciella</taxon>
    </lineage>
</organism>
<feature type="domain" description="Acyl-CoA dehydrogenase/oxidase C-terminal" evidence="7">
    <location>
        <begin position="231"/>
        <end position="397"/>
    </location>
</feature>
<dbReference type="Gene3D" id="1.20.140.10">
    <property type="entry name" value="Butyryl-CoA Dehydrogenase, subunit A, domain 3"/>
    <property type="match status" value="1"/>
</dbReference>
<dbReference type="Pfam" id="PF00441">
    <property type="entry name" value="Acyl-CoA_dh_1"/>
    <property type="match status" value="1"/>
</dbReference>
<evidence type="ECO:0000259" key="8">
    <source>
        <dbReference type="Pfam" id="PF02770"/>
    </source>
</evidence>
<dbReference type="InterPro" id="IPR009075">
    <property type="entry name" value="AcylCo_DH/oxidase_C"/>
</dbReference>
<keyword evidence="11" id="KW-1185">Reference proteome</keyword>
<evidence type="ECO:0000256" key="1">
    <source>
        <dbReference type="ARBA" id="ARBA00001974"/>
    </source>
</evidence>
<dbReference type="GO" id="GO:0050660">
    <property type="term" value="F:flavin adenine dinucleotide binding"/>
    <property type="evidence" value="ECO:0007669"/>
    <property type="project" value="InterPro"/>
</dbReference>
<keyword evidence="3 6" id="KW-0285">Flavoprotein</keyword>
<dbReference type="InterPro" id="IPR046373">
    <property type="entry name" value="Acyl-CoA_Oxase/DH_mid-dom_sf"/>
</dbReference>
<dbReference type="FunFam" id="2.40.110.10:FF:000011">
    <property type="entry name" value="Acyl-CoA dehydrogenase FadE34"/>
    <property type="match status" value="1"/>
</dbReference>
<feature type="domain" description="Acyl-CoA oxidase/dehydrogenase middle" evidence="8">
    <location>
        <begin position="125"/>
        <end position="219"/>
    </location>
</feature>
<gene>
    <name evidence="10" type="ORF">D1224_01455</name>
</gene>
<dbReference type="PANTHER" id="PTHR43292">
    <property type="entry name" value="ACYL-COA DEHYDROGENASE"/>
    <property type="match status" value="1"/>
</dbReference>
<dbReference type="InterPro" id="IPR036250">
    <property type="entry name" value="AcylCo_DH-like_C"/>
</dbReference>
<dbReference type="GO" id="GO:0005886">
    <property type="term" value="C:plasma membrane"/>
    <property type="evidence" value="ECO:0007669"/>
    <property type="project" value="TreeGrafter"/>
</dbReference>
<evidence type="ECO:0000256" key="3">
    <source>
        <dbReference type="ARBA" id="ARBA00022630"/>
    </source>
</evidence>
<name>A0A399R480_9PROT</name>
<feature type="domain" description="Acyl-CoA dehydrogenase/oxidase N-terminal" evidence="9">
    <location>
        <begin position="9"/>
        <end position="120"/>
    </location>
</feature>
<proteinExistence type="inferred from homology"/>
<evidence type="ECO:0000259" key="7">
    <source>
        <dbReference type="Pfam" id="PF00441"/>
    </source>
</evidence>
<dbReference type="InterPro" id="IPR013786">
    <property type="entry name" value="AcylCoA_DH/ox_N"/>
</dbReference>
<comment type="cofactor">
    <cofactor evidence="1 6">
        <name>FAD</name>
        <dbReference type="ChEBI" id="CHEBI:57692"/>
    </cofactor>
</comment>
<dbReference type="SUPFAM" id="SSF56645">
    <property type="entry name" value="Acyl-CoA dehydrogenase NM domain-like"/>
    <property type="match status" value="1"/>
</dbReference>
<evidence type="ECO:0000256" key="6">
    <source>
        <dbReference type="RuleBase" id="RU362125"/>
    </source>
</evidence>
<dbReference type="Proteomes" id="UP000265431">
    <property type="component" value="Unassembled WGS sequence"/>
</dbReference>
<dbReference type="EMBL" id="QWGB01000004">
    <property type="protein sequence ID" value="RIJ26070.1"/>
    <property type="molecule type" value="Genomic_DNA"/>
</dbReference>
<evidence type="ECO:0000313" key="11">
    <source>
        <dbReference type="Proteomes" id="UP000265431"/>
    </source>
</evidence>
<comment type="similarity">
    <text evidence="2 6">Belongs to the acyl-CoA dehydrogenase family.</text>
</comment>
<evidence type="ECO:0000259" key="9">
    <source>
        <dbReference type="Pfam" id="PF02771"/>
    </source>
</evidence>
<dbReference type="Gene3D" id="2.40.110.10">
    <property type="entry name" value="Butyryl-CoA Dehydrogenase, subunit A, domain 2"/>
    <property type="match status" value="1"/>
</dbReference>
<dbReference type="Pfam" id="PF02770">
    <property type="entry name" value="Acyl-CoA_dh_M"/>
    <property type="match status" value="1"/>
</dbReference>
<accession>A0A399R480</accession>
<dbReference type="InterPro" id="IPR037069">
    <property type="entry name" value="AcylCoA_DH/ox_N_sf"/>
</dbReference>
<dbReference type="InterPro" id="IPR052161">
    <property type="entry name" value="Mycobact_Acyl-CoA_DH"/>
</dbReference>